<name>A0ABY6PPF7_9ACTN</name>
<gene>
    <name evidence="1" type="ORF">NEH16_07870</name>
</gene>
<accession>A0ABY6PPF7</accession>
<sequence length="375" mass="39427">MARTWNAVLARLGVPTGDGRIIDPAGGSSRDLPLPLMWQELSDDGHGGSRVVGRIETMRIADGMVTATGRLLDDIPYAVTEQLEAGIIGPSVDLDDIEYVMDEDERIVITQWRVAGATLVSIPAFADVSLTLDPEPAEPLIEPEPVVADALWAAAGPEPLPPADWFAAPSFDRLTPLTVTPEGRVFGHVAGWSTCHVGLPGCVTPPSSPSGYSYFHVGEQRLADGTVTPAGTLVAGPRHADLAAGFQAAQQHYDDPAAAVARVIAGEDEHGVWVAGWLLPGAAPEAVETFKSSPVSGDWRRIGGALELIGVCSVNVPGFPTPRARVAFSAGAQRALVGAFGITPRTEVPAVVSEPITNDSERARLAWALATTKEH</sequence>
<keyword evidence="2" id="KW-1185">Reference proteome</keyword>
<dbReference type="Proteomes" id="UP001164963">
    <property type="component" value="Chromosome"/>
</dbReference>
<proteinExistence type="predicted"/>
<reference evidence="1" key="1">
    <citation type="journal article" date="2022" name="Front. Microbiol.">
        <title>Mirubactin C rescues the lethal effect of cell wall biosynthesis mutations in Bacillus subtilis.</title>
        <authorList>
            <person name="Kepplinger B."/>
            <person name="Wen X."/>
            <person name="Tyler A.R."/>
            <person name="Kim B.Y."/>
            <person name="Brown J."/>
            <person name="Banks P."/>
            <person name="Dashti Y."/>
            <person name="Mackenzie E.S."/>
            <person name="Wills C."/>
            <person name="Kawai Y."/>
            <person name="Waldron K.J."/>
            <person name="Allenby N.E.E."/>
            <person name="Wu L.J."/>
            <person name="Hall M.J."/>
            <person name="Errington J."/>
        </authorList>
    </citation>
    <scope>NUCLEOTIDE SEQUENCE</scope>
    <source>
        <strain evidence="1">MDA8-470</strain>
    </source>
</reference>
<dbReference type="RefSeq" id="WP_265540510.1">
    <property type="nucleotide sequence ID" value="NZ_CP098740.1"/>
</dbReference>
<organism evidence="1 2">
    <name type="scientific">Streptomyces drozdowiczii</name>
    <dbReference type="NCBI Taxonomy" id="202862"/>
    <lineage>
        <taxon>Bacteria</taxon>
        <taxon>Bacillati</taxon>
        <taxon>Actinomycetota</taxon>
        <taxon>Actinomycetes</taxon>
        <taxon>Kitasatosporales</taxon>
        <taxon>Streptomycetaceae</taxon>
        <taxon>Streptomyces</taxon>
    </lineage>
</organism>
<evidence type="ECO:0000313" key="1">
    <source>
        <dbReference type="EMBL" id="UZK54080.1"/>
    </source>
</evidence>
<protein>
    <submittedName>
        <fullName evidence="1">Uncharacterized protein</fullName>
    </submittedName>
</protein>
<dbReference type="EMBL" id="CP098740">
    <property type="protein sequence ID" value="UZK54080.1"/>
    <property type="molecule type" value="Genomic_DNA"/>
</dbReference>
<evidence type="ECO:0000313" key="2">
    <source>
        <dbReference type="Proteomes" id="UP001164963"/>
    </source>
</evidence>